<evidence type="ECO:0000256" key="6">
    <source>
        <dbReference type="ARBA" id="ARBA00023054"/>
    </source>
</evidence>
<dbReference type="eggNOG" id="KOG4280">
    <property type="taxonomic scope" value="Eukaryota"/>
</dbReference>
<dbReference type="PROSITE" id="PS00411">
    <property type="entry name" value="KINESIN_MOTOR_1"/>
    <property type="match status" value="1"/>
</dbReference>
<dbReference type="InterPro" id="IPR019821">
    <property type="entry name" value="Kinesin_motor_CS"/>
</dbReference>
<dbReference type="OrthoDB" id="3176171at2759"/>
<dbReference type="GO" id="GO:0008017">
    <property type="term" value="F:microtubule binding"/>
    <property type="evidence" value="ECO:0007669"/>
    <property type="project" value="InterPro"/>
</dbReference>
<evidence type="ECO:0000256" key="2">
    <source>
        <dbReference type="ARBA" id="ARBA00022490"/>
    </source>
</evidence>
<gene>
    <name evidence="14" type="primary">flaJ</name>
    <name evidence="14" type="ORF">VOLCADRAFT_107307</name>
</gene>
<accession>D8UD54</accession>
<feature type="binding site" evidence="9">
    <location>
        <begin position="162"/>
        <end position="169"/>
    </location>
    <ligand>
        <name>ATP</name>
        <dbReference type="ChEBI" id="CHEBI:30616"/>
    </ligand>
</feature>
<evidence type="ECO:0000256" key="8">
    <source>
        <dbReference type="ARBA" id="ARBA00023212"/>
    </source>
</evidence>
<dbReference type="InParanoid" id="D8UD54"/>
<feature type="compositionally biased region" description="Low complexity" evidence="12">
    <location>
        <begin position="776"/>
        <end position="795"/>
    </location>
</feature>
<feature type="compositionally biased region" description="Basic and acidic residues" evidence="12">
    <location>
        <begin position="835"/>
        <end position="849"/>
    </location>
</feature>
<dbReference type="GO" id="GO:0005524">
    <property type="term" value="F:ATP binding"/>
    <property type="evidence" value="ECO:0007669"/>
    <property type="project" value="UniProtKB-UniRule"/>
</dbReference>
<dbReference type="PANTHER" id="PTHR47969:SF21">
    <property type="entry name" value="KINESIN-LIKE PROTEIN"/>
    <property type="match status" value="1"/>
</dbReference>
<evidence type="ECO:0000256" key="3">
    <source>
        <dbReference type="ARBA" id="ARBA00022701"/>
    </source>
</evidence>
<keyword evidence="8" id="KW-0206">Cytoskeleton</keyword>
<feature type="region of interest" description="Disordered" evidence="12">
    <location>
        <begin position="769"/>
        <end position="849"/>
    </location>
</feature>
<dbReference type="GO" id="GO:0003777">
    <property type="term" value="F:microtubule motor activity"/>
    <property type="evidence" value="ECO:0007669"/>
    <property type="project" value="InterPro"/>
</dbReference>
<reference evidence="14 15" key="1">
    <citation type="journal article" date="2010" name="Science">
        <title>Genomic analysis of organismal complexity in the multicellular green alga Volvox carteri.</title>
        <authorList>
            <person name="Prochnik S.E."/>
            <person name="Umen J."/>
            <person name="Nedelcu A.M."/>
            <person name="Hallmann A."/>
            <person name="Miller S.M."/>
            <person name="Nishii I."/>
            <person name="Ferris P."/>
            <person name="Kuo A."/>
            <person name="Mitros T."/>
            <person name="Fritz-Laylin L.K."/>
            <person name="Hellsten U."/>
            <person name="Chapman J."/>
            <person name="Simakov O."/>
            <person name="Rensing S.A."/>
            <person name="Terry A."/>
            <person name="Pangilinan J."/>
            <person name="Kapitonov V."/>
            <person name="Jurka J."/>
            <person name="Salamov A."/>
            <person name="Shapiro H."/>
            <person name="Schmutz J."/>
            <person name="Grimwood J."/>
            <person name="Lindquist E."/>
            <person name="Lucas S."/>
            <person name="Grigoriev I.V."/>
            <person name="Schmitt R."/>
            <person name="Kirk D."/>
            <person name="Rokhsar D.S."/>
        </authorList>
    </citation>
    <scope>NUCLEOTIDE SEQUENCE [LARGE SCALE GENOMIC DNA]</scope>
    <source>
        <strain evidence="15">f. Nagariensis / Eve</strain>
    </source>
</reference>
<keyword evidence="6 11" id="KW-0175">Coiled coil</keyword>
<dbReference type="InterPro" id="IPR027417">
    <property type="entry name" value="P-loop_NTPase"/>
</dbReference>
<keyword evidence="3 10" id="KW-0493">Microtubule</keyword>
<dbReference type="Gene3D" id="3.40.850.10">
    <property type="entry name" value="Kinesin motor domain"/>
    <property type="match status" value="1"/>
</dbReference>
<dbReference type="EMBL" id="GL378383">
    <property type="protein sequence ID" value="EFJ42373.1"/>
    <property type="molecule type" value="Genomic_DNA"/>
</dbReference>
<dbReference type="InterPro" id="IPR027640">
    <property type="entry name" value="Kinesin-like_fam"/>
</dbReference>
<evidence type="ECO:0000313" key="15">
    <source>
        <dbReference type="Proteomes" id="UP000001058"/>
    </source>
</evidence>
<dbReference type="SMART" id="SM00129">
    <property type="entry name" value="KISc"/>
    <property type="match status" value="1"/>
</dbReference>
<keyword evidence="15" id="KW-1185">Reference proteome</keyword>
<evidence type="ECO:0000256" key="12">
    <source>
        <dbReference type="SAM" id="MobiDB-lite"/>
    </source>
</evidence>
<dbReference type="GeneID" id="9619938"/>
<dbReference type="STRING" id="3068.D8UD54"/>
<keyword evidence="5 9" id="KW-0067">ATP-binding</keyword>
<dbReference type="InterPro" id="IPR036961">
    <property type="entry name" value="Kinesin_motor_dom_sf"/>
</dbReference>
<comment type="subcellular location">
    <subcellularLocation>
        <location evidence="1">Cytoplasm</location>
        <location evidence="1">Cytoskeleton</location>
    </subcellularLocation>
</comment>
<keyword evidence="7 9" id="KW-0505">Motor protein</keyword>
<dbReference type="PROSITE" id="PS50067">
    <property type="entry name" value="KINESIN_MOTOR_2"/>
    <property type="match status" value="1"/>
</dbReference>
<dbReference type="FunFam" id="3.40.850.10:FF:000029">
    <property type="entry name" value="Kinesin-like protein KIF17"/>
    <property type="match status" value="1"/>
</dbReference>
<keyword evidence="4 9" id="KW-0547">Nucleotide-binding</keyword>
<proteinExistence type="inferred from homology"/>
<name>D8UD54_VOLCA</name>
<feature type="coiled-coil region" evidence="11">
    <location>
        <begin position="501"/>
        <end position="670"/>
    </location>
</feature>
<evidence type="ECO:0000256" key="4">
    <source>
        <dbReference type="ARBA" id="ARBA00022741"/>
    </source>
</evidence>
<organism evidence="15">
    <name type="scientific">Volvox carteri f. nagariensis</name>
    <dbReference type="NCBI Taxonomy" id="3068"/>
    <lineage>
        <taxon>Eukaryota</taxon>
        <taxon>Viridiplantae</taxon>
        <taxon>Chlorophyta</taxon>
        <taxon>core chlorophytes</taxon>
        <taxon>Chlorophyceae</taxon>
        <taxon>CS clade</taxon>
        <taxon>Chlamydomonadales</taxon>
        <taxon>Volvocaceae</taxon>
        <taxon>Volvox</taxon>
    </lineage>
</organism>
<dbReference type="RefSeq" id="XP_002956606.1">
    <property type="nucleotide sequence ID" value="XM_002956560.1"/>
</dbReference>
<dbReference type="AlphaFoldDB" id="D8UD54"/>
<comment type="similarity">
    <text evidence="9 10">Belongs to the TRAFAC class myosin-kinesin ATPase superfamily. Kinesin family.</text>
</comment>
<evidence type="ECO:0000256" key="11">
    <source>
        <dbReference type="SAM" id="Coils"/>
    </source>
</evidence>
<evidence type="ECO:0000256" key="7">
    <source>
        <dbReference type="ARBA" id="ARBA00023175"/>
    </source>
</evidence>
<dbReference type="SUPFAM" id="SSF52540">
    <property type="entry name" value="P-loop containing nucleoside triphosphate hydrolases"/>
    <property type="match status" value="1"/>
</dbReference>
<dbReference type="Proteomes" id="UP000001058">
    <property type="component" value="Unassembled WGS sequence"/>
</dbReference>
<keyword evidence="2" id="KW-0963">Cytoplasm</keyword>
<feature type="domain" description="Kinesin motor" evidence="13">
    <location>
        <begin position="75"/>
        <end position="420"/>
    </location>
</feature>
<dbReference type="Pfam" id="PF00225">
    <property type="entry name" value="Kinesin"/>
    <property type="match status" value="1"/>
</dbReference>
<evidence type="ECO:0000256" key="9">
    <source>
        <dbReference type="PROSITE-ProRule" id="PRU00283"/>
    </source>
</evidence>
<evidence type="ECO:0000259" key="13">
    <source>
        <dbReference type="PROSITE" id="PS50067"/>
    </source>
</evidence>
<dbReference type="GO" id="GO:0005874">
    <property type="term" value="C:microtubule"/>
    <property type="evidence" value="ECO:0007669"/>
    <property type="project" value="UniProtKB-KW"/>
</dbReference>
<dbReference type="InterPro" id="IPR001752">
    <property type="entry name" value="Kinesin_motor_dom"/>
</dbReference>
<dbReference type="CDD" id="cd01371">
    <property type="entry name" value="KISc_KIF3"/>
    <property type="match status" value="1"/>
</dbReference>
<dbReference type="FunCoup" id="D8UD54">
    <property type="interactions" value="1120"/>
</dbReference>
<dbReference type="PANTHER" id="PTHR47969">
    <property type="entry name" value="CHROMOSOME-ASSOCIATED KINESIN KIF4A-RELATED"/>
    <property type="match status" value="1"/>
</dbReference>
<evidence type="ECO:0000256" key="10">
    <source>
        <dbReference type="RuleBase" id="RU000394"/>
    </source>
</evidence>
<dbReference type="PRINTS" id="PR00380">
    <property type="entry name" value="KINESINHEAVY"/>
</dbReference>
<protein>
    <recommendedName>
        <fullName evidence="10">Kinesin-like protein</fullName>
    </recommendedName>
</protein>
<evidence type="ECO:0000313" key="14">
    <source>
        <dbReference type="EMBL" id="EFJ42373.1"/>
    </source>
</evidence>
<sequence length="849" mass="95437">MQKTILRTRIAGLKSYHLKRPLLFNVERCIPGRVRRVRRGDDVMYSGDLALQSRPQRESFWTARYSVLDCRSAECLPVVVRCRPLNGKEKQDGRERIVDMDVDAGQVKVRNPKADASEPPKAFTFDQVYDWNCQQRDVFDITARPLIDSCIEGYNGTIFAYGQTGTGKSHTMEGKDEPPELRGLIPNTFRYVFEIIARDSGTKEFLVRSSYLEIYNEEVRDLLGKDHTKKMELKESPDRGVYVKDLSQFVCKNYEEMYKVLKAGKDNRQVGATLMNQDSSRSHSIFTITIECIEKLESAAAAAPKPAAKGGDSNHVRVGKLNLVDLAGSERQDKTGATGDRLKEGIKINLSLTALGNVISALVDGKSGHIPYRDSKLTRLLQDSLGGNTKTVMVANIGPADWNYDETMSTLRYANRAKNIQNKPKINEDPKDAMLRQFQEEIKKLKEQLAARQAGGGPVPVAAPTGASPTQRVVERTVEVDPDVDAIKEQMRKELEAKMQIDMSTEALDKAREEAEAAARNQLQAIIDDQSKTEAQRKAAREALKKQAEEARAIAAAIEKEKKEKEELEARIKEMEGKIVVGGVNMLEKVDELKQRSEDIKREAAIRKRQEEEAKRRLEELAAAQMDVDSKFASLDEEINVKSRQLKKLFEKYQAKKSELTDLQEQFQREREGMLEDYRILTQQIKLKNLIIACFIPPDYQDRIMQHCHWQDYDSTWSIDCIAYAGNAIRTNQELAAQEHDKEHGSDNPDNERLKNCFFSYAQFEEAGVNGRPGTAGKARPGSAAGRPPGSAARRTMGTKPGGKDPTDIGSLRDSVNWGDEDDKKKAALPKAKGLIKDTVDPRLRSKAK</sequence>
<evidence type="ECO:0000256" key="1">
    <source>
        <dbReference type="ARBA" id="ARBA00004245"/>
    </source>
</evidence>
<dbReference type="GO" id="GO:0007018">
    <property type="term" value="P:microtubule-based movement"/>
    <property type="evidence" value="ECO:0007669"/>
    <property type="project" value="InterPro"/>
</dbReference>
<evidence type="ECO:0000256" key="5">
    <source>
        <dbReference type="ARBA" id="ARBA00022840"/>
    </source>
</evidence>
<dbReference type="KEGG" id="vcn:VOLCADRAFT_107307"/>